<dbReference type="InterPro" id="IPR036388">
    <property type="entry name" value="WH-like_DNA-bd_sf"/>
</dbReference>
<reference evidence="2" key="1">
    <citation type="journal article" date="2005" name="Environ. Microbiol.">
        <title>Genetic and functional properties of uncultivated thermophilic crenarchaeotes from a subsurface gold mine as revealed by analysis of genome fragments.</title>
        <authorList>
            <person name="Nunoura T."/>
            <person name="Hirayama H."/>
            <person name="Takami H."/>
            <person name="Oida H."/>
            <person name="Nishi S."/>
            <person name="Shimamura S."/>
            <person name="Suzuki Y."/>
            <person name="Inagaki F."/>
            <person name="Takai K."/>
            <person name="Nealson K.H."/>
            <person name="Horikoshi K."/>
        </authorList>
    </citation>
    <scope>NUCLEOTIDE SEQUENCE</scope>
</reference>
<reference evidence="2" key="2">
    <citation type="journal article" date="2012" name="PLoS ONE">
        <title>A Deeply Branching Thermophilic Bacterium with an Ancient Acetyl-CoA Pathway Dominates a Subsurface Ecosystem.</title>
        <authorList>
            <person name="Takami H."/>
            <person name="Noguchi H."/>
            <person name="Takaki Y."/>
            <person name="Uchiyama I."/>
            <person name="Toyoda A."/>
            <person name="Nishi S."/>
            <person name="Chee G.-J."/>
            <person name="Arai W."/>
            <person name="Nunoura T."/>
            <person name="Itoh T."/>
            <person name="Hattori M."/>
            <person name="Takai K."/>
        </authorList>
    </citation>
    <scope>NUCLEOTIDE SEQUENCE</scope>
</reference>
<dbReference type="SUPFAM" id="SSF88659">
    <property type="entry name" value="Sigma3 and sigma4 domains of RNA polymerase sigma factors"/>
    <property type="match status" value="1"/>
</dbReference>
<proteinExistence type="predicted"/>
<dbReference type="EMBL" id="AP011676">
    <property type="protein sequence ID" value="BAL54029.1"/>
    <property type="molecule type" value="Genomic_DNA"/>
</dbReference>
<dbReference type="NCBIfam" id="TIGR02937">
    <property type="entry name" value="sigma70-ECF"/>
    <property type="match status" value="1"/>
</dbReference>
<dbReference type="AlphaFoldDB" id="H5SCZ3"/>
<protein>
    <submittedName>
        <fullName evidence="2">Hypothetical conserved protein</fullName>
    </submittedName>
</protein>
<name>H5SCZ3_9BACT</name>
<dbReference type="GO" id="GO:0003700">
    <property type="term" value="F:DNA-binding transcription factor activity"/>
    <property type="evidence" value="ECO:0007669"/>
    <property type="project" value="InterPro"/>
</dbReference>
<organism evidence="2">
    <name type="scientific">uncultured Planctomycetota bacterium</name>
    <dbReference type="NCBI Taxonomy" id="120965"/>
    <lineage>
        <taxon>Bacteria</taxon>
        <taxon>Pseudomonadati</taxon>
        <taxon>Planctomycetota</taxon>
        <taxon>environmental samples</taxon>
    </lineage>
</organism>
<sequence length="306" mass="35641">MPRLERQVDLLYHFGRLQLPRIRLSREQFHRHLERMYELARHKLASLEKKTYLERMYGVDALLAAACLERDEPAWEYLFAARAGQADQLLLDALRRRAARLFPGDEERQESALADFWSHLLAPESPGSLPILARYDALRPLVPWLIRSFHNWHVSRLRSPQERVESLPDEELLPPPRSETETLPNSEHWHEVFREAASCWLLTLGEDDLLLLGLRWRYRLSQREVAQLLGVHEGTISRRISQLRDRCLDYLTQRLEQAGWTGEDISVLLYQEMGQVLLESPRCSARALAQLLTRHGLTVSQDSSIS</sequence>
<dbReference type="InterPro" id="IPR013324">
    <property type="entry name" value="RNA_pol_sigma_r3/r4-like"/>
</dbReference>
<dbReference type="GO" id="GO:0006352">
    <property type="term" value="P:DNA-templated transcription initiation"/>
    <property type="evidence" value="ECO:0007669"/>
    <property type="project" value="InterPro"/>
</dbReference>
<feature type="region of interest" description="Disordered" evidence="1">
    <location>
        <begin position="165"/>
        <end position="184"/>
    </location>
</feature>
<accession>H5SCZ3</accession>
<gene>
    <name evidence="2" type="ORF">HGMM_F12C05C12</name>
</gene>
<dbReference type="InterPro" id="IPR014284">
    <property type="entry name" value="RNA_pol_sigma-70_dom"/>
</dbReference>
<dbReference type="Gene3D" id="1.10.10.10">
    <property type="entry name" value="Winged helix-like DNA-binding domain superfamily/Winged helix DNA-binding domain"/>
    <property type="match status" value="1"/>
</dbReference>
<evidence type="ECO:0000256" key="1">
    <source>
        <dbReference type="SAM" id="MobiDB-lite"/>
    </source>
</evidence>
<evidence type="ECO:0000313" key="2">
    <source>
        <dbReference type="EMBL" id="BAL54029.1"/>
    </source>
</evidence>